<proteinExistence type="predicted"/>
<evidence type="ECO:0000256" key="1">
    <source>
        <dbReference type="SAM" id="Phobius"/>
    </source>
</evidence>
<keyword evidence="3" id="KW-1185">Reference proteome</keyword>
<keyword evidence="1" id="KW-0812">Transmembrane</keyword>
<protein>
    <submittedName>
        <fullName evidence="2">Uncharacterized protein</fullName>
    </submittedName>
</protein>
<sequence length="128" mass="15287">MSIYMKQKKIKQFLSLMMAFLLVFFLCFNIDGYFTNNKVSLDNVYLCQIPESSTIIFYHSEESNDNNFIDILSMNILRLIPILFLLLSVKSATNSYEYYNWSRLFSKLHQLLIPRYHMSSYKDSYLQD</sequence>
<evidence type="ECO:0000313" key="2">
    <source>
        <dbReference type="EMBL" id="SDK16287.1"/>
    </source>
</evidence>
<evidence type="ECO:0000313" key="3">
    <source>
        <dbReference type="Proteomes" id="UP000198718"/>
    </source>
</evidence>
<reference evidence="2 3" key="1">
    <citation type="submission" date="2016-10" db="EMBL/GenBank/DDBJ databases">
        <authorList>
            <person name="de Groot N.N."/>
        </authorList>
    </citation>
    <scope>NUCLEOTIDE SEQUENCE [LARGE SCALE GENOMIC DNA]</scope>
    <source>
        <strain evidence="2 3">DSM 18346</strain>
    </source>
</reference>
<dbReference type="Proteomes" id="UP000198718">
    <property type="component" value="Unassembled WGS sequence"/>
</dbReference>
<keyword evidence="1" id="KW-1133">Transmembrane helix</keyword>
<name>A0A1G8ZMN0_9FIRM</name>
<feature type="transmembrane region" description="Helical" evidence="1">
    <location>
        <begin position="12"/>
        <end position="34"/>
    </location>
</feature>
<organism evidence="2 3">
    <name type="scientific">Natronincola ferrireducens</name>
    <dbReference type="NCBI Taxonomy" id="393762"/>
    <lineage>
        <taxon>Bacteria</taxon>
        <taxon>Bacillati</taxon>
        <taxon>Bacillota</taxon>
        <taxon>Clostridia</taxon>
        <taxon>Peptostreptococcales</taxon>
        <taxon>Natronincolaceae</taxon>
        <taxon>Natronincola</taxon>
    </lineage>
</organism>
<dbReference type="AlphaFoldDB" id="A0A1G8ZMN0"/>
<feature type="transmembrane region" description="Helical" evidence="1">
    <location>
        <begin position="68"/>
        <end position="89"/>
    </location>
</feature>
<gene>
    <name evidence="2" type="ORF">SAMN05660472_00908</name>
</gene>
<dbReference type="EMBL" id="FNFP01000001">
    <property type="protein sequence ID" value="SDK16287.1"/>
    <property type="molecule type" value="Genomic_DNA"/>
</dbReference>
<accession>A0A1G8ZMN0</accession>
<keyword evidence="1" id="KW-0472">Membrane</keyword>